<keyword evidence="3" id="KW-0012">Acyltransferase</keyword>
<dbReference type="Pfam" id="PF04376">
    <property type="entry name" value="ATE_N"/>
    <property type="match status" value="1"/>
</dbReference>
<reference evidence="6 7" key="1">
    <citation type="submission" date="2019-02" db="EMBL/GenBank/DDBJ databases">
        <title>Deep-cultivation of Planctomycetes and their phenomic and genomic characterization uncovers novel biology.</title>
        <authorList>
            <person name="Wiegand S."/>
            <person name="Jogler M."/>
            <person name="Boedeker C."/>
            <person name="Pinto D."/>
            <person name="Vollmers J."/>
            <person name="Rivas-Marin E."/>
            <person name="Kohn T."/>
            <person name="Peeters S.H."/>
            <person name="Heuer A."/>
            <person name="Rast P."/>
            <person name="Oberbeckmann S."/>
            <person name="Bunk B."/>
            <person name="Jeske O."/>
            <person name="Meyerdierks A."/>
            <person name="Storesund J.E."/>
            <person name="Kallscheuer N."/>
            <person name="Luecker S."/>
            <person name="Lage O.M."/>
            <person name="Pohl T."/>
            <person name="Merkel B.J."/>
            <person name="Hornburger P."/>
            <person name="Mueller R.-W."/>
            <person name="Bruemmer F."/>
            <person name="Labrenz M."/>
            <person name="Spormann A.M."/>
            <person name="Op Den Camp H."/>
            <person name="Overmann J."/>
            <person name="Amann R."/>
            <person name="Jetten M.S.M."/>
            <person name="Mascher T."/>
            <person name="Medema M.H."/>
            <person name="Devos D.P."/>
            <person name="Kaster A.-K."/>
            <person name="Ovreas L."/>
            <person name="Rohde M."/>
            <person name="Galperin M.Y."/>
            <person name="Jogler C."/>
        </authorList>
    </citation>
    <scope>NUCLEOTIDE SEQUENCE [LARGE SCALE GENOMIC DNA]</scope>
    <source>
        <strain evidence="6 7">CA13</strain>
    </source>
</reference>
<accession>A0A5C5YP39</accession>
<evidence type="ECO:0000313" key="6">
    <source>
        <dbReference type="EMBL" id="TWT76751.1"/>
    </source>
</evidence>
<proteinExistence type="predicted"/>
<evidence type="ECO:0000313" key="7">
    <source>
        <dbReference type="Proteomes" id="UP000315010"/>
    </source>
</evidence>
<protein>
    <submittedName>
        <fullName evidence="6">Arginyl-tRNA-protein transferase</fullName>
    </submittedName>
</protein>
<keyword evidence="1" id="KW-0963">Cytoplasm</keyword>
<evidence type="ECO:0000256" key="2">
    <source>
        <dbReference type="ARBA" id="ARBA00022679"/>
    </source>
</evidence>
<evidence type="ECO:0000256" key="1">
    <source>
        <dbReference type="ARBA" id="ARBA00022490"/>
    </source>
</evidence>
<dbReference type="GO" id="GO:0071596">
    <property type="term" value="P:ubiquitin-dependent protein catabolic process via the N-end rule pathway"/>
    <property type="evidence" value="ECO:0007669"/>
    <property type="project" value="InterPro"/>
</dbReference>
<dbReference type="Pfam" id="PF04377">
    <property type="entry name" value="ATE_C"/>
    <property type="match status" value="1"/>
</dbReference>
<dbReference type="OrthoDB" id="9782022at2"/>
<dbReference type="PANTHER" id="PTHR21367:SF1">
    <property type="entry name" value="ARGINYL-TRNA--PROTEIN TRANSFERASE 1"/>
    <property type="match status" value="1"/>
</dbReference>
<dbReference type="RefSeq" id="WP_146404482.1">
    <property type="nucleotide sequence ID" value="NZ_SJPJ01000002.1"/>
</dbReference>
<gene>
    <name evidence="6" type="ORF">CA13_72490</name>
</gene>
<name>A0A5C5YP39_9BACT</name>
<evidence type="ECO:0000256" key="3">
    <source>
        <dbReference type="ARBA" id="ARBA00023315"/>
    </source>
</evidence>
<keyword evidence="7" id="KW-1185">Reference proteome</keyword>
<keyword evidence="2 6" id="KW-0808">Transferase</keyword>
<dbReference type="AlphaFoldDB" id="A0A5C5YP39"/>
<dbReference type="EMBL" id="SJPJ01000002">
    <property type="protein sequence ID" value="TWT76751.1"/>
    <property type="molecule type" value="Genomic_DNA"/>
</dbReference>
<dbReference type="GO" id="GO:0005737">
    <property type="term" value="C:cytoplasm"/>
    <property type="evidence" value="ECO:0007669"/>
    <property type="project" value="TreeGrafter"/>
</dbReference>
<dbReference type="PIRSF" id="PIRSF037208">
    <property type="entry name" value="ATE_pro_prd"/>
    <property type="match status" value="1"/>
</dbReference>
<evidence type="ECO:0000259" key="4">
    <source>
        <dbReference type="Pfam" id="PF04376"/>
    </source>
</evidence>
<sequence>MNRPNELRLPNDECRLVVIQDQHQQCPYIPQATARMPLRLPVGSVTPEVMDRMLSMGFRRSGSFAYKTECPGCDECKPTRVIVADFHWTKSFKRVLRRGDRDLECRFDHPCVDAQRVEMFNEHRRLRHLGFSDEPIEEDSYRAFLWESFCDTRELSIYLDGRLVAVSIFDVGRQSASAVYTHFCCEASWYSLGTYAVLKQMRWAAENGRRYLYLGMYVTENRHLNYKARYLPQQRLIDDKWVDFS</sequence>
<dbReference type="NCBIfam" id="NF002346">
    <property type="entry name" value="PRK01305.2-3"/>
    <property type="match status" value="1"/>
</dbReference>
<dbReference type="GO" id="GO:0004057">
    <property type="term" value="F:arginyl-tRNA--protein transferase activity"/>
    <property type="evidence" value="ECO:0007669"/>
    <property type="project" value="InterPro"/>
</dbReference>
<dbReference type="PANTHER" id="PTHR21367">
    <property type="entry name" value="ARGININE-TRNA-PROTEIN TRANSFERASE 1"/>
    <property type="match status" value="1"/>
</dbReference>
<dbReference type="InterPro" id="IPR007471">
    <property type="entry name" value="N-end_Aminoacyl_Trfase_N"/>
</dbReference>
<organism evidence="6 7">
    <name type="scientific">Novipirellula herctigrandis</name>
    <dbReference type="NCBI Taxonomy" id="2527986"/>
    <lineage>
        <taxon>Bacteria</taxon>
        <taxon>Pseudomonadati</taxon>
        <taxon>Planctomycetota</taxon>
        <taxon>Planctomycetia</taxon>
        <taxon>Pirellulales</taxon>
        <taxon>Pirellulaceae</taxon>
        <taxon>Novipirellula</taxon>
    </lineage>
</organism>
<feature type="domain" description="N-end aminoacyl transferase N-terminal" evidence="4">
    <location>
        <begin position="24"/>
        <end position="94"/>
    </location>
</feature>
<dbReference type="Proteomes" id="UP000315010">
    <property type="component" value="Unassembled WGS sequence"/>
</dbReference>
<dbReference type="InterPro" id="IPR030700">
    <property type="entry name" value="N-end_Aminoacyl_Trfase"/>
</dbReference>
<dbReference type="InterPro" id="IPR016181">
    <property type="entry name" value="Acyl_CoA_acyltransferase"/>
</dbReference>
<comment type="caution">
    <text evidence="6">The sequence shown here is derived from an EMBL/GenBank/DDBJ whole genome shotgun (WGS) entry which is preliminary data.</text>
</comment>
<dbReference type="InterPro" id="IPR017138">
    <property type="entry name" value="Asp_Glu_LeuTrfase"/>
</dbReference>
<dbReference type="InterPro" id="IPR007472">
    <property type="entry name" value="N-end_Aminoacyl_Trfase_C"/>
</dbReference>
<dbReference type="GO" id="GO:0008914">
    <property type="term" value="F:leucyl-tRNA--protein transferase activity"/>
    <property type="evidence" value="ECO:0007669"/>
    <property type="project" value="InterPro"/>
</dbReference>
<feature type="domain" description="N-end rule aminoacyl transferase C-terminal" evidence="5">
    <location>
        <begin position="116"/>
        <end position="236"/>
    </location>
</feature>
<dbReference type="SUPFAM" id="SSF55729">
    <property type="entry name" value="Acyl-CoA N-acyltransferases (Nat)"/>
    <property type="match status" value="1"/>
</dbReference>
<evidence type="ECO:0000259" key="5">
    <source>
        <dbReference type="Pfam" id="PF04377"/>
    </source>
</evidence>